<name>A0A8T4IL58_9SPHN</name>
<keyword evidence="2" id="KW-0813">Transport</keyword>
<dbReference type="Proteomes" id="UP000676996">
    <property type="component" value="Unassembled WGS sequence"/>
</dbReference>
<dbReference type="PRINTS" id="PR00173">
    <property type="entry name" value="EDTRNSPORT"/>
</dbReference>
<keyword evidence="9" id="KW-1185">Reference proteome</keyword>
<evidence type="ECO:0000256" key="3">
    <source>
        <dbReference type="ARBA" id="ARBA00022475"/>
    </source>
</evidence>
<evidence type="ECO:0000256" key="5">
    <source>
        <dbReference type="ARBA" id="ARBA00022989"/>
    </source>
</evidence>
<dbReference type="Pfam" id="PF00375">
    <property type="entry name" value="SDF"/>
    <property type="match status" value="1"/>
</dbReference>
<feature type="transmembrane region" description="Helical" evidence="7">
    <location>
        <begin position="146"/>
        <end position="166"/>
    </location>
</feature>
<dbReference type="InterPro" id="IPR001991">
    <property type="entry name" value="Na-dicarboxylate_symporter"/>
</dbReference>
<dbReference type="Gene3D" id="1.10.3860.10">
    <property type="entry name" value="Sodium:dicarboxylate symporter"/>
    <property type="match status" value="1"/>
</dbReference>
<reference evidence="8" key="1">
    <citation type="submission" date="2021-04" db="EMBL/GenBank/DDBJ databases">
        <title>Ouciella asimina sp. nov., isolated from the surface seawater in the hydrothermal field of Okinawa Trough.</title>
        <authorList>
            <person name="Shuang W."/>
        </authorList>
    </citation>
    <scope>NUCLEOTIDE SEQUENCE</scope>
    <source>
        <strain evidence="8">LXI357</strain>
    </source>
</reference>
<dbReference type="PANTHER" id="PTHR42865:SF7">
    <property type="entry name" value="PROTON_GLUTAMATE-ASPARTATE SYMPORTER"/>
    <property type="match status" value="1"/>
</dbReference>
<dbReference type="EMBL" id="JAGRQC010000005">
    <property type="protein sequence ID" value="MBR0553855.1"/>
    <property type="molecule type" value="Genomic_DNA"/>
</dbReference>
<organism evidence="8 9">
    <name type="scientific">Stakelama marina</name>
    <dbReference type="NCBI Taxonomy" id="2826939"/>
    <lineage>
        <taxon>Bacteria</taxon>
        <taxon>Pseudomonadati</taxon>
        <taxon>Pseudomonadota</taxon>
        <taxon>Alphaproteobacteria</taxon>
        <taxon>Sphingomonadales</taxon>
        <taxon>Sphingomonadaceae</taxon>
        <taxon>Stakelama</taxon>
    </lineage>
</organism>
<keyword evidence="4 7" id="KW-0812">Transmembrane</keyword>
<keyword evidence="3" id="KW-1003">Cell membrane</keyword>
<evidence type="ECO:0000256" key="6">
    <source>
        <dbReference type="ARBA" id="ARBA00023136"/>
    </source>
</evidence>
<feature type="transmembrane region" description="Helical" evidence="7">
    <location>
        <begin position="46"/>
        <end position="67"/>
    </location>
</feature>
<dbReference type="RefSeq" id="WP_284055113.1">
    <property type="nucleotide sequence ID" value="NZ_JAGRQC010000005.1"/>
</dbReference>
<evidence type="ECO:0000313" key="9">
    <source>
        <dbReference type="Proteomes" id="UP000676996"/>
    </source>
</evidence>
<feature type="transmembrane region" description="Helical" evidence="7">
    <location>
        <begin position="310"/>
        <end position="327"/>
    </location>
</feature>
<feature type="transmembrane region" description="Helical" evidence="7">
    <location>
        <begin position="79"/>
        <end position="105"/>
    </location>
</feature>
<evidence type="ECO:0000256" key="1">
    <source>
        <dbReference type="ARBA" id="ARBA00004651"/>
    </source>
</evidence>
<feature type="transmembrane region" description="Helical" evidence="7">
    <location>
        <begin position="332"/>
        <end position="349"/>
    </location>
</feature>
<dbReference type="AlphaFoldDB" id="A0A8T4IL58"/>
<evidence type="ECO:0000256" key="4">
    <source>
        <dbReference type="ARBA" id="ARBA00022692"/>
    </source>
</evidence>
<keyword evidence="5 7" id="KW-1133">Transmembrane helix</keyword>
<sequence length="421" mass="43169">MSRATRILIALIAGLAVGIGAAALAPDTAVAWSAYIKPVGTAWLNALQMTIVPLVVSLLVTGIGATAKAARASRLATRSILIFIALLWTSSILGALLTPIALHWFPLAGDAAAALRDTFAAAKPVGPIPPFSEFLQAMIPTNPVEAAANSSFLPLIVFTTVFAFAVTQLPENQRERLTGFFQALADAMLIVINWVLWIGPIGVFALAYVVGARAGTSAFGALVHYILIVAGVGAVVSLIAYPLAFFFGRVPLGRFARAVAPSQAVAASTQSSIASLPEMLRSTEKVGLHVASSGVVLPMAVAIFRFTGPVMNIAVAIYVAHVFGIHLGPAQLAAGVAAAAITTMGAVGLPGQVSFISSIAPIAVAMGVPIAPLALLVAVETMPDIIRTIGNVMMDVAVTAVIVDEEGEAPESAADALLAAD</sequence>
<feature type="transmembrane region" description="Helical" evidence="7">
    <location>
        <begin position="187"/>
        <end position="210"/>
    </location>
</feature>
<keyword evidence="6 7" id="KW-0472">Membrane</keyword>
<comment type="caution">
    <text evidence="8">The sequence shown here is derived from an EMBL/GenBank/DDBJ whole genome shotgun (WGS) entry which is preliminary data.</text>
</comment>
<dbReference type="GO" id="GO:0015293">
    <property type="term" value="F:symporter activity"/>
    <property type="evidence" value="ECO:0007669"/>
    <property type="project" value="UniProtKB-KW"/>
</dbReference>
<gene>
    <name evidence="8" type="ORF">J7S20_15210</name>
</gene>
<evidence type="ECO:0000256" key="2">
    <source>
        <dbReference type="ARBA" id="ARBA00022448"/>
    </source>
</evidence>
<dbReference type="InterPro" id="IPR036458">
    <property type="entry name" value="Na:dicarbo_symporter_sf"/>
</dbReference>
<accession>A0A8T4IL58</accession>
<evidence type="ECO:0000313" key="8">
    <source>
        <dbReference type="EMBL" id="MBR0553855.1"/>
    </source>
</evidence>
<dbReference type="SUPFAM" id="SSF118215">
    <property type="entry name" value="Proton glutamate symport protein"/>
    <property type="match status" value="1"/>
</dbReference>
<feature type="transmembrane region" description="Helical" evidence="7">
    <location>
        <begin position="222"/>
        <end position="247"/>
    </location>
</feature>
<dbReference type="PANTHER" id="PTHR42865">
    <property type="entry name" value="PROTON/GLUTAMATE-ASPARTATE SYMPORTER"/>
    <property type="match status" value="1"/>
</dbReference>
<comment type="subcellular location">
    <subcellularLocation>
        <location evidence="1">Cell membrane</location>
        <topology evidence="1">Multi-pass membrane protein</topology>
    </subcellularLocation>
</comment>
<proteinExistence type="predicted"/>
<feature type="transmembrane region" description="Helical" evidence="7">
    <location>
        <begin position="355"/>
        <end position="379"/>
    </location>
</feature>
<protein>
    <submittedName>
        <fullName evidence="8">Cation:dicarboxylase symporter family transporter</fullName>
    </submittedName>
</protein>
<evidence type="ECO:0000256" key="7">
    <source>
        <dbReference type="SAM" id="Phobius"/>
    </source>
</evidence>
<dbReference type="GO" id="GO:0005886">
    <property type="term" value="C:plasma membrane"/>
    <property type="evidence" value="ECO:0007669"/>
    <property type="project" value="UniProtKB-SubCell"/>
</dbReference>